<feature type="compositionally biased region" description="Basic and acidic residues" evidence="4">
    <location>
        <begin position="1"/>
        <end position="10"/>
    </location>
</feature>
<dbReference type="Gene3D" id="1.10.10.60">
    <property type="entry name" value="Homeodomain-like"/>
    <property type="match status" value="1"/>
</dbReference>
<dbReference type="RefSeq" id="WP_348522248.1">
    <property type="nucleotide sequence ID" value="NZ_JBEWCH010000001.1"/>
</dbReference>
<dbReference type="InterPro" id="IPR018060">
    <property type="entry name" value="HTH_AraC"/>
</dbReference>
<evidence type="ECO:0000313" key="7">
    <source>
        <dbReference type="Proteomes" id="UP001548587"/>
    </source>
</evidence>
<dbReference type="PANTHER" id="PTHR47894:SF1">
    <property type="entry name" value="HTH-TYPE TRANSCRIPTIONAL REGULATOR VQSM"/>
    <property type="match status" value="1"/>
</dbReference>
<keyword evidence="3" id="KW-0804">Transcription</keyword>
<evidence type="ECO:0000259" key="5">
    <source>
        <dbReference type="PROSITE" id="PS01124"/>
    </source>
</evidence>
<proteinExistence type="predicted"/>
<comment type="caution">
    <text evidence="6">The sequence shown here is derived from an EMBL/GenBank/DDBJ whole genome shotgun (WGS) entry which is preliminary data.</text>
</comment>
<feature type="compositionally biased region" description="Basic and acidic residues" evidence="4">
    <location>
        <begin position="57"/>
        <end position="69"/>
    </location>
</feature>
<protein>
    <submittedName>
        <fullName evidence="6">Helix-turn-helix transcriptional regulator</fullName>
    </submittedName>
</protein>
<feature type="region of interest" description="Disordered" evidence="4">
    <location>
        <begin position="1"/>
        <end position="89"/>
    </location>
</feature>
<dbReference type="SMART" id="SM00342">
    <property type="entry name" value="HTH_ARAC"/>
    <property type="match status" value="1"/>
</dbReference>
<evidence type="ECO:0000256" key="3">
    <source>
        <dbReference type="ARBA" id="ARBA00023163"/>
    </source>
</evidence>
<evidence type="ECO:0000313" key="6">
    <source>
        <dbReference type="EMBL" id="MET1472738.1"/>
    </source>
</evidence>
<dbReference type="PROSITE" id="PS01124">
    <property type="entry name" value="HTH_ARAC_FAMILY_2"/>
    <property type="match status" value="1"/>
</dbReference>
<dbReference type="Pfam" id="PF12833">
    <property type="entry name" value="HTH_18"/>
    <property type="match status" value="1"/>
</dbReference>
<sequence length="171" mass="19147">MQPEPGDRAPAHRPVQAADRPGPVARVARGRRADSRRRFPRARHPAARHAGRGRTRLLRETRAAGDPHRAVGARRHAAARRQPPATADSVAQTLAISKRTLQRRLGDEGANVKTLLAEVREKLAWHYLDRSDLPYSQIAFLLGYQDPNSFFRAFNEWTGMTPDAARSRTAH</sequence>
<keyword evidence="2" id="KW-0238">DNA-binding</keyword>
<dbReference type="SUPFAM" id="SSF46689">
    <property type="entry name" value="Homeodomain-like"/>
    <property type="match status" value="1"/>
</dbReference>
<feature type="compositionally biased region" description="Basic residues" evidence="4">
    <location>
        <begin position="38"/>
        <end position="56"/>
    </location>
</feature>
<keyword evidence="1" id="KW-0805">Transcription regulation</keyword>
<evidence type="ECO:0000256" key="1">
    <source>
        <dbReference type="ARBA" id="ARBA00023015"/>
    </source>
</evidence>
<name>A0ABV2C0V4_9BURK</name>
<dbReference type="Proteomes" id="UP001548587">
    <property type="component" value="Unassembled WGS sequence"/>
</dbReference>
<evidence type="ECO:0000256" key="4">
    <source>
        <dbReference type="SAM" id="MobiDB-lite"/>
    </source>
</evidence>
<dbReference type="InterPro" id="IPR009057">
    <property type="entry name" value="Homeodomain-like_sf"/>
</dbReference>
<reference evidence="6 7" key="1">
    <citation type="submission" date="2024-06" db="EMBL/GenBank/DDBJ databases">
        <title>Burkholderia sola in Mexico.</title>
        <authorList>
            <person name="Estrada P."/>
        </authorList>
    </citation>
    <scope>NUCLEOTIDE SEQUENCE [LARGE SCALE GENOMIC DNA]</scope>
    <source>
        <strain evidence="6 7">CpTa8-5</strain>
    </source>
</reference>
<organism evidence="6 7">
    <name type="scientific">Burkholderia sola</name>
    <dbReference type="NCBI Taxonomy" id="2843302"/>
    <lineage>
        <taxon>Bacteria</taxon>
        <taxon>Pseudomonadati</taxon>
        <taxon>Pseudomonadota</taxon>
        <taxon>Betaproteobacteria</taxon>
        <taxon>Burkholderiales</taxon>
        <taxon>Burkholderiaceae</taxon>
        <taxon>Burkholderia</taxon>
        <taxon>Burkholderia cepacia complex</taxon>
    </lineage>
</organism>
<gene>
    <name evidence="6" type="ORF">ABXL37_00645</name>
</gene>
<feature type="domain" description="HTH araC/xylS-type" evidence="5">
    <location>
        <begin position="68"/>
        <end position="168"/>
    </location>
</feature>
<keyword evidence="7" id="KW-1185">Reference proteome</keyword>
<dbReference type="PANTHER" id="PTHR47894">
    <property type="entry name" value="HTH-TYPE TRANSCRIPTIONAL REGULATOR GADX"/>
    <property type="match status" value="1"/>
</dbReference>
<accession>A0ABV2C0V4</accession>
<evidence type="ECO:0000256" key="2">
    <source>
        <dbReference type="ARBA" id="ARBA00023125"/>
    </source>
</evidence>
<dbReference type="EMBL" id="JBEWCH010000001">
    <property type="protein sequence ID" value="MET1472738.1"/>
    <property type="molecule type" value="Genomic_DNA"/>
</dbReference>